<dbReference type="Pfam" id="PF23598">
    <property type="entry name" value="LRR_14"/>
    <property type="match status" value="1"/>
</dbReference>
<dbReference type="Proteomes" id="UP001141806">
    <property type="component" value="Unassembled WGS sequence"/>
</dbReference>
<dbReference type="Gene3D" id="3.40.50.300">
    <property type="entry name" value="P-loop containing nucleotide triphosphate hydrolases"/>
    <property type="match status" value="1"/>
</dbReference>
<evidence type="ECO:0000256" key="1">
    <source>
        <dbReference type="ARBA" id="ARBA00008894"/>
    </source>
</evidence>
<comment type="caution">
    <text evidence="5">The sequence shown here is derived from an EMBL/GenBank/DDBJ whole genome shotgun (WGS) entry which is preliminary data.</text>
</comment>
<dbReference type="InterPro" id="IPR008808">
    <property type="entry name" value="Powdery_mildew-R_dom"/>
</dbReference>
<keyword evidence="2" id="KW-0677">Repeat</keyword>
<evidence type="ECO:0000256" key="3">
    <source>
        <dbReference type="ARBA" id="ARBA00022821"/>
    </source>
</evidence>
<dbReference type="EMBL" id="JAMYWD010000008">
    <property type="protein sequence ID" value="KAJ4964149.1"/>
    <property type="molecule type" value="Genomic_DNA"/>
</dbReference>
<accession>A0A9Q0HI44</accession>
<dbReference type="InterPro" id="IPR032675">
    <property type="entry name" value="LRR_dom_sf"/>
</dbReference>
<evidence type="ECO:0000313" key="5">
    <source>
        <dbReference type="EMBL" id="KAJ4964149.1"/>
    </source>
</evidence>
<dbReference type="PROSITE" id="PS51153">
    <property type="entry name" value="RPW8"/>
    <property type="match status" value="1"/>
</dbReference>
<evidence type="ECO:0000259" key="4">
    <source>
        <dbReference type="PROSITE" id="PS51153"/>
    </source>
</evidence>
<keyword evidence="3" id="KW-0611">Plant defense</keyword>
<keyword evidence="6" id="KW-1185">Reference proteome</keyword>
<comment type="similarity">
    <text evidence="1">Belongs to the disease resistance NB-LRR family.</text>
</comment>
<gene>
    <name evidence="5" type="ORF">NE237_024088</name>
</gene>
<dbReference type="InterPro" id="IPR055414">
    <property type="entry name" value="LRR_R13L4/SHOC2-like"/>
</dbReference>
<dbReference type="PANTHER" id="PTHR36766">
    <property type="entry name" value="PLANT BROAD-SPECTRUM MILDEW RESISTANCE PROTEIN RPW8"/>
    <property type="match status" value="1"/>
</dbReference>
<organism evidence="5 6">
    <name type="scientific">Protea cynaroides</name>
    <dbReference type="NCBI Taxonomy" id="273540"/>
    <lineage>
        <taxon>Eukaryota</taxon>
        <taxon>Viridiplantae</taxon>
        <taxon>Streptophyta</taxon>
        <taxon>Embryophyta</taxon>
        <taxon>Tracheophyta</taxon>
        <taxon>Spermatophyta</taxon>
        <taxon>Magnoliopsida</taxon>
        <taxon>Proteales</taxon>
        <taxon>Proteaceae</taxon>
        <taxon>Protea</taxon>
    </lineage>
</organism>
<dbReference type="AlphaFoldDB" id="A0A9Q0HI44"/>
<evidence type="ECO:0000313" key="6">
    <source>
        <dbReference type="Proteomes" id="UP001141806"/>
    </source>
</evidence>
<feature type="domain" description="RPW8" evidence="4">
    <location>
        <begin position="1"/>
        <end position="149"/>
    </location>
</feature>
<dbReference type="PANTHER" id="PTHR36766:SF30">
    <property type="entry name" value="TIR-NBS TYPE DISEASE RESISTANCE PROTEIN-RELATED"/>
    <property type="match status" value="1"/>
</dbReference>
<dbReference type="SUPFAM" id="SSF52058">
    <property type="entry name" value="L domain-like"/>
    <property type="match status" value="1"/>
</dbReference>
<dbReference type="InterPro" id="IPR002182">
    <property type="entry name" value="NB-ARC"/>
</dbReference>
<sequence length="819" mass="93810">MAGTEFFSGEIATELVKQLITIAKRCTFCKSSAESLKGDIEELIPIIEEIKYSGVELPQFRQAQLDQFSQYLRQGLELAAKVLASSRWHVYKNLQFARKMEKLEKNVSRFLNGPMQAHILADVHRTRIESAERFDRLEQRLENLRLGTNGDGWLKEAVEWNGEEEEIYGFAGVNLGIGLVLGKKKVKEMIIGKDDWGVVGIGGIGGSGKTTLARELCRDEQVRSYFNNRVFFETVSQSPNVEQLKLKLWKQVTGNQIFGSNVMMPQWQPQFNWRFSGRTLVVLDDVWSLSDLEQLVLKIPGCKTIVVSRFKFPTVIDSYYDVELLREDEAMSLFCYSAFRQKNVPYTADKKLVEQIVKECGQLPLALKVIGASLRDQPEMFWTSAKNRLSRGESISESHEVNLLNRMAITVEYLPDKVRECFLDLGSFPEDKKIPLDVLINMWVEIHDIDEEEAFAIVIELSNKNLLTLVKDARAGDLYSSYHEISVTQHDVLRDLAFHFSNRGSLNSRRRLLMPRREDRLPKEWERNMDQPFDALLVSVHTGEMKESDWFNIDFPKAEVLILNFSSNEYFLPPFIKRMPKLRALILVNYGTTNTVLNNLPVFFSMENLRSLWLEKIVVPPLPNIKFQLPNLRKVSMILCEVNDGFNGPATEPAHMFPRLSELTMDHCVDLTELPSSICRVLSLKSLSITNCHGLQELPAELGMLNSLLVLRIYACPALKKLPAGVCLLERLIYLDISQCVNLRSLPEGIGRLTRLEKIDMRECLQIRTLPKSLASLQSLHHVICDEEVAWLWKDMQDTADVRVQVPKECFNLDWLADD</sequence>
<name>A0A9Q0HI44_9MAGN</name>
<dbReference type="Gene3D" id="1.10.10.10">
    <property type="entry name" value="Winged helix-like DNA-binding domain superfamily/Winged helix DNA-binding domain"/>
    <property type="match status" value="1"/>
</dbReference>
<dbReference type="Pfam" id="PF05659">
    <property type="entry name" value="RPW8"/>
    <property type="match status" value="1"/>
</dbReference>
<dbReference type="Gene3D" id="3.80.10.10">
    <property type="entry name" value="Ribonuclease Inhibitor"/>
    <property type="match status" value="1"/>
</dbReference>
<dbReference type="Gene3D" id="1.10.8.430">
    <property type="entry name" value="Helical domain of apoptotic protease-activating factors"/>
    <property type="match status" value="1"/>
</dbReference>
<proteinExistence type="inferred from homology"/>
<dbReference type="PRINTS" id="PR00364">
    <property type="entry name" value="DISEASERSIST"/>
</dbReference>
<dbReference type="InterPro" id="IPR042197">
    <property type="entry name" value="Apaf_helical"/>
</dbReference>
<dbReference type="GO" id="GO:0006952">
    <property type="term" value="P:defense response"/>
    <property type="evidence" value="ECO:0007669"/>
    <property type="project" value="UniProtKB-KW"/>
</dbReference>
<evidence type="ECO:0000256" key="2">
    <source>
        <dbReference type="ARBA" id="ARBA00022737"/>
    </source>
</evidence>
<protein>
    <recommendedName>
        <fullName evidence="4">RPW8 domain-containing protein</fullName>
    </recommendedName>
</protein>
<reference evidence="5" key="1">
    <citation type="journal article" date="2023" name="Plant J.">
        <title>The genome of the king protea, Protea cynaroides.</title>
        <authorList>
            <person name="Chang J."/>
            <person name="Duong T.A."/>
            <person name="Schoeman C."/>
            <person name="Ma X."/>
            <person name="Roodt D."/>
            <person name="Barker N."/>
            <person name="Li Z."/>
            <person name="Van de Peer Y."/>
            <person name="Mizrachi E."/>
        </authorList>
    </citation>
    <scope>NUCLEOTIDE SEQUENCE</scope>
    <source>
        <tissue evidence="5">Young leaves</tissue>
    </source>
</reference>
<dbReference type="OrthoDB" id="1357022at2759"/>
<dbReference type="InterPro" id="IPR027417">
    <property type="entry name" value="P-loop_NTPase"/>
</dbReference>
<dbReference type="GO" id="GO:0043531">
    <property type="term" value="F:ADP binding"/>
    <property type="evidence" value="ECO:0007669"/>
    <property type="project" value="InterPro"/>
</dbReference>
<dbReference type="Pfam" id="PF00931">
    <property type="entry name" value="NB-ARC"/>
    <property type="match status" value="1"/>
</dbReference>
<dbReference type="InterPro" id="IPR036388">
    <property type="entry name" value="WH-like_DNA-bd_sf"/>
</dbReference>
<dbReference type="SUPFAM" id="SSF52540">
    <property type="entry name" value="P-loop containing nucleoside triphosphate hydrolases"/>
    <property type="match status" value="1"/>
</dbReference>